<protein>
    <submittedName>
        <fullName evidence="1">Uncharacterized protein</fullName>
    </submittedName>
</protein>
<comment type="caution">
    <text evidence="1">The sequence shown here is derived from an EMBL/GenBank/DDBJ whole genome shotgun (WGS) entry which is preliminary data.</text>
</comment>
<proteinExistence type="predicted"/>
<gene>
    <name evidence="1" type="ORF">CRV07_06450</name>
</gene>
<dbReference type="AlphaFoldDB" id="A0A4V1M0K2"/>
<sequence>MKNLILIIAILSIKLFAFETNIKQMFAIGIFDENGVGENIQNVRKTKRDYNGTCYTKIFLRGEISNTKPTVKIGDSIGHYENSEPITNKNNIIIGKIITFKHYTVTNGVIEVFLGKDLYDARVFVK</sequence>
<reference evidence="1 2" key="1">
    <citation type="submission" date="2017-10" db="EMBL/GenBank/DDBJ databases">
        <title>Genomics of the genus Arcobacter.</title>
        <authorList>
            <person name="Perez-Cataluna A."/>
            <person name="Figueras M.J."/>
        </authorList>
    </citation>
    <scope>NUCLEOTIDE SEQUENCE [LARGE SCALE GENOMIC DNA]</scope>
    <source>
        <strain evidence="1 2">CECT 8441</strain>
    </source>
</reference>
<dbReference type="OrthoDB" id="5344177at2"/>
<dbReference type="EMBL" id="PDKK01000004">
    <property type="protein sequence ID" value="RXK06333.1"/>
    <property type="molecule type" value="Genomic_DNA"/>
</dbReference>
<name>A0A4V1M0K2_9BACT</name>
<evidence type="ECO:0000313" key="1">
    <source>
        <dbReference type="EMBL" id="RXK06333.1"/>
    </source>
</evidence>
<dbReference type="RefSeq" id="WP_129086925.1">
    <property type="nucleotide sequence ID" value="NZ_CP053836.1"/>
</dbReference>
<dbReference type="Proteomes" id="UP000289758">
    <property type="component" value="Unassembled WGS sequence"/>
</dbReference>
<organism evidence="1 2">
    <name type="scientific">Halarcobacter ebronensis</name>
    <dbReference type="NCBI Taxonomy" id="1462615"/>
    <lineage>
        <taxon>Bacteria</taxon>
        <taxon>Pseudomonadati</taxon>
        <taxon>Campylobacterota</taxon>
        <taxon>Epsilonproteobacteria</taxon>
        <taxon>Campylobacterales</taxon>
        <taxon>Arcobacteraceae</taxon>
        <taxon>Halarcobacter</taxon>
    </lineage>
</organism>
<keyword evidence="2" id="KW-1185">Reference proteome</keyword>
<accession>A0A4V1M0K2</accession>
<evidence type="ECO:0000313" key="2">
    <source>
        <dbReference type="Proteomes" id="UP000289758"/>
    </source>
</evidence>